<dbReference type="EMBL" id="CABFUZ020000116">
    <property type="protein sequence ID" value="VVM06442.1"/>
    <property type="molecule type" value="Genomic_DNA"/>
</dbReference>
<feature type="binding site" evidence="10">
    <location>
        <position position="98"/>
    </location>
    <ligand>
        <name>substrate</name>
    </ligand>
</feature>
<feature type="binding site" evidence="11">
    <location>
        <position position="95"/>
    </location>
    <ligand>
        <name>NAD(+)</name>
        <dbReference type="ChEBI" id="CHEBI:57540"/>
    </ligand>
</feature>
<accession>A0A5E6MA74</accession>
<feature type="binding site" evidence="11">
    <location>
        <begin position="67"/>
        <end position="68"/>
    </location>
    <ligand>
        <name>NAD(+)</name>
        <dbReference type="ChEBI" id="CHEBI:57540"/>
    </ligand>
</feature>
<dbReference type="Pfam" id="PF13561">
    <property type="entry name" value="adh_short_C2"/>
    <property type="match status" value="1"/>
</dbReference>
<dbReference type="AlphaFoldDB" id="A0A5E6MA74"/>
<name>A0A5E6MA74_9BACT</name>
<keyword evidence="4" id="KW-0276">Fatty acid metabolism</keyword>
<evidence type="ECO:0000256" key="1">
    <source>
        <dbReference type="ARBA" id="ARBA00005194"/>
    </source>
</evidence>
<dbReference type="GO" id="GO:0006633">
    <property type="term" value="P:fatty acid biosynthetic process"/>
    <property type="evidence" value="ECO:0007669"/>
    <property type="project" value="UniProtKB-KW"/>
</dbReference>
<dbReference type="OrthoDB" id="9803628at2"/>
<comment type="caution">
    <text evidence="12">The sequence shown here is derived from an EMBL/GenBank/DDBJ whole genome shotgun (WGS) entry which is preliminary data.</text>
</comment>
<dbReference type="GO" id="GO:0004318">
    <property type="term" value="F:enoyl-[acyl-carrier-protein] reductase (NADH) activity"/>
    <property type="evidence" value="ECO:0007669"/>
    <property type="project" value="UniProtKB-EC"/>
</dbReference>
<keyword evidence="8 11" id="KW-0520">NAD</keyword>
<dbReference type="CDD" id="cd05372">
    <property type="entry name" value="ENR_SDR"/>
    <property type="match status" value="1"/>
</dbReference>
<gene>
    <name evidence="12" type="primary">fabI</name>
    <name evidence="12" type="ORF">MAMC_01092</name>
</gene>
<dbReference type="PIRSF" id="PIRSF000094">
    <property type="entry name" value="Enoyl-ACP_rdct"/>
    <property type="match status" value="1"/>
</dbReference>
<feature type="active site" description="Proton acceptor" evidence="9">
    <location>
        <position position="158"/>
    </location>
</feature>
<feature type="binding site" evidence="11">
    <location>
        <begin position="194"/>
        <end position="198"/>
    </location>
    <ligand>
        <name>NAD(+)</name>
        <dbReference type="ChEBI" id="CHEBI:57540"/>
    </ligand>
</feature>
<keyword evidence="5 8" id="KW-0560">Oxidoreductase</keyword>
<dbReference type="PANTHER" id="PTHR43159:SF2">
    <property type="entry name" value="ENOYL-[ACYL-CARRIER-PROTEIN] REDUCTASE [NADH], CHLOROPLASTIC"/>
    <property type="match status" value="1"/>
</dbReference>
<dbReference type="Gene3D" id="1.10.8.400">
    <property type="entry name" value="Enoyl acyl carrier protein reductase"/>
    <property type="match status" value="1"/>
</dbReference>
<dbReference type="PRINTS" id="PR00081">
    <property type="entry name" value="GDHRDH"/>
</dbReference>
<comment type="similarity">
    <text evidence="2 8">Belongs to the short-chain dehydrogenases/reductases (SDR) family. FabI subfamily.</text>
</comment>
<dbReference type="InterPro" id="IPR002347">
    <property type="entry name" value="SDR_fam"/>
</dbReference>
<comment type="catalytic activity">
    <reaction evidence="8">
        <text>a 2,3-saturated acyl-[ACP] + NAD(+) = a (2E)-enoyl-[ACP] + NADH + H(+)</text>
        <dbReference type="Rhea" id="RHEA:10240"/>
        <dbReference type="Rhea" id="RHEA-COMP:9925"/>
        <dbReference type="Rhea" id="RHEA-COMP:9926"/>
        <dbReference type="ChEBI" id="CHEBI:15378"/>
        <dbReference type="ChEBI" id="CHEBI:57540"/>
        <dbReference type="ChEBI" id="CHEBI:57945"/>
        <dbReference type="ChEBI" id="CHEBI:78784"/>
        <dbReference type="ChEBI" id="CHEBI:78785"/>
        <dbReference type="EC" id="1.3.1.9"/>
    </reaction>
</comment>
<feature type="binding site" evidence="11">
    <location>
        <position position="165"/>
    </location>
    <ligand>
        <name>NAD(+)</name>
        <dbReference type="ChEBI" id="CHEBI:57540"/>
    </ligand>
</feature>
<reference evidence="12" key="1">
    <citation type="submission" date="2019-09" db="EMBL/GenBank/DDBJ databases">
        <authorList>
            <person name="Cremers G."/>
        </authorList>
    </citation>
    <scope>NUCLEOTIDE SEQUENCE [LARGE SCALE GENOMIC DNA]</scope>
    <source>
        <strain evidence="12">3B</strain>
    </source>
</reference>
<evidence type="ECO:0000256" key="8">
    <source>
        <dbReference type="PIRNR" id="PIRNR000094"/>
    </source>
</evidence>
<feature type="binding site" evidence="11">
    <location>
        <position position="42"/>
    </location>
    <ligand>
        <name>NAD(+)</name>
        <dbReference type="ChEBI" id="CHEBI:57540"/>
    </ligand>
</feature>
<dbReference type="RefSeq" id="WP_142525127.1">
    <property type="nucleotide sequence ID" value="NZ_CABFUZ020000116.1"/>
</dbReference>
<dbReference type="SUPFAM" id="SSF51735">
    <property type="entry name" value="NAD(P)-binding Rossmann-fold domains"/>
    <property type="match status" value="1"/>
</dbReference>
<dbReference type="PANTHER" id="PTHR43159">
    <property type="entry name" value="ENOYL-[ACYL-CARRIER-PROTEIN] REDUCTASE"/>
    <property type="match status" value="1"/>
</dbReference>
<keyword evidence="7 8" id="KW-0275">Fatty acid biosynthesis</keyword>
<feature type="binding site" evidence="11">
    <location>
        <position position="15"/>
    </location>
    <ligand>
        <name>NAD(+)</name>
        <dbReference type="ChEBI" id="CHEBI:57540"/>
    </ligand>
</feature>
<protein>
    <recommendedName>
        <fullName evidence="8">Enoyl-[acyl-carrier-protein] reductase [NADH]</fullName>
        <ecNumber evidence="8">1.3.1.9</ecNumber>
    </recommendedName>
</protein>
<evidence type="ECO:0000256" key="9">
    <source>
        <dbReference type="PIRSR" id="PIRSR000094-1"/>
    </source>
</evidence>
<evidence type="ECO:0000256" key="11">
    <source>
        <dbReference type="PIRSR" id="PIRSR000094-3"/>
    </source>
</evidence>
<proteinExistence type="inferred from homology"/>
<evidence type="ECO:0000313" key="12">
    <source>
        <dbReference type="EMBL" id="VVM06442.1"/>
    </source>
</evidence>
<feature type="active site" description="Proton acceptor" evidence="9">
    <location>
        <position position="148"/>
    </location>
</feature>
<evidence type="ECO:0000256" key="10">
    <source>
        <dbReference type="PIRSR" id="PIRSR000094-2"/>
    </source>
</evidence>
<evidence type="ECO:0000256" key="6">
    <source>
        <dbReference type="ARBA" id="ARBA00023098"/>
    </source>
</evidence>
<evidence type="ECO:0000256" key="7">
    <source>
        <dbReference type="ARBA" id="ARBA00023160"/>
    </source>
</evidence>
<evidence type="ECO:0000313" key="13">
    <source>
        <dbReference type="Proteomes" id="UP000381693"/>
    </source>
</evidence>
<dbReference type="InterPro" id="IPR014358">
    <property type="entry name" value="Enoyl-ACP_Rdtase_NADH"/>
</dbReference>
<organism evidence="12 13">
    <name type="scientific">Methylacidimicrobium cyclopophantes</name>
    <dbReference type="NCBI Taxonomy" id="1041766"/>
    <lineage>
        <taxon>Bacteria</taxon>
        <taxon>Pseudomonadati</taxon>
        <taxon>Verrucomicrobiota</taxon>
        <taxon>Methylacidimicrobium</taxon>
    </lineage>
</organism>
<dbReference type="InterPro" id="IPR036291">
    <property type="entry name" value="NAD(P)-bd_dom_sf"/>
</dbReference>
<evidence type="ECO:0000256" key="4">
    <source>
        <dbReference type="ARBA" id="ARBA00022832"/>
    </source>
</evidence>
<dbReference type="Gene3D" id="3.40.50.720">
    <property type="entry name" value="NAD(P)-binding Rossmann-like Domain"/>
    <property type="match status" value="1"/>
</dbReference>
<keyword evidence="3 8" id="KW-0444">Lipid biosynthesis</keyword>
<keyword evidence="6" id="KW-0443">Lipid metabolism</keyword>
<evidence type="ECO:0000256" key="5">
    <source>
        <dbReference type="ARBA" id="ARBA00023002"/>
    </source>
</evidence>
<keyword evidence="13" id="KW-1185">Reference proteome</keyword>
<dbReference type="EC" id="1.3.1.9" evidence="8"/>
<evidence type="ECO:0000256" key="2">
    <source>
        <dbReference type="ARBA" id="ARBA00009233"/>
    </source>
</evidence>
<dbReference type="Proteomes" id="UP000381693">
    <property type="component" value="Unassembled WGS sequence"/>
</dbReference>
<sequence length="258" mass="27652">MNKGLLEGKTALIFGVANRRSLAWGIAQAWGAEGASLILGYQGERLRENVEELAASLPKSAHALCCDVADDGQIEKFFAAVSERSPSVDLVLHSIAFAPKEALEHEFSEVDRDDFRVTFDISVYSFLAIARRAKPLMSRGGLLLTLTYYGSEKVTPHYHIMGAAKAALEASVRYLAYEMGPLGIRVNALSPGPVNTLAARGISGFTQMLKHHQDKAPLRKPVDPAEVGATALFLATEGAGAITGQTLYVDCGYSILGA</sequence>
<comment type="pathway">
    <text evidence="1">Lipid metabolism; fatty acid biosynthesis.</text>
</comment>
<evidence type="ECO:0000256" key="3">
    <source>
        <dbReference type="ARBA" id="ARBA00022516"/>
    </source>
</evidence>